<dbReference type="RefSeq" id="WP_149159908.1">
    <property type="nucleotide sequence ID" value="NZ_CP043505.1"/>
</dbReference>
<dbReference type="Pfam" id="PF01494">
    <property type="entry name" value="FAD_binding_3"/>
    <property type="match status" value="1"/>
</dbReference>
<organism evidence="5 6">
    <name type="scientific">Agromyces intestinalis</name>
    <dbReference type="NCBI Taxonomy" id="2592652"/>
    <lineage>
        <taxon>Bacteria</taxon>
        <taxon>Bacillati</taxon>
        <taxon>Actinomycetota</taxon>
        <taxon>Actinomycetes</taxon>
        <taxon>Micrococcales</taxon>
        <taxon>Microbacteriaceae</taxon>
        <taxon>Agromyces</taxon>
    </lineage>
</organism>
<feature type="domain" description="FAD-binding" evidence="4">
    <location>
        <begin position="18"/>
        <end position="366"/>
    </location>
</feature>
<keyword evidence="2" id="KW-0285">Flavoprotein</keyword>
<dbReference type="PANTHER" id="PTHR43004:SF19">
    <property type="entry name" value="BINDING MONOOXYGENASE, PUTATIVE (JCVI)-RELATED"/>
    <property type="match status" value="1"/>
</dbReference>
<dbReference type="Proteomes" id="UP000324678">
    <property type="component" value="Chromosome"/>
</dbReference>
<dbReference type="Gene3D" id="3.50.50.60">
    <property type="entry name" value="FAD/NAD(P)-binding domain"/>
    <property type="match status" value="1"/>
</dbReference>
<proteinExistence type="predicted"/>
<dbReference type="OrthoDB" id="4246007at2"/>
<dbReference type="GO" id="GO:0016709">
    <property type="term" value="F:oxidoreductase activity, acting on paired donors, with incorporation or reduction of molecular oxygen, NAD(P)H as one donor, and incorporation of one atom of oxygen"/>
    <property type="evidence" value="ECO:0007669"/>
    <property type="project" value="UniProtKB-ARBA"/>
</dbReference>
<evidence type="ECO:0000256" key="1">
    <source>
        <dbReference type="ARBA" id="ARBA00001974"/>
    </source>
</evidence>
<dbReference type="InterPro" id="IPR036188">
    <property type="entry name" value="FAD/NAD-bd_sf"/>
</dbReference>
<evidence type="ECO:0000259" key="4">
    <source>
        <dbReference type="Pfam" id="PF01494"/>
    </source>
</evidence>
<evidence type="ECO:0000256" key="3">
    <source>
        <dbReference type="ARBA" id="ARBA00022827"/>
    </source>
</evidence>
<evidence type="ECO:0000256" key="2">
    <source>
        <dbReference type="ARBA" id="ARBA00022630"/>
    </source>
</evidence>
<evidence type="ECO:0000313" key="5">
    <source>
        <dbReference type="EMBL" id="QEO13885.1"/>
    </source>
</evidence>
<dbReference type="InterPro" id="IPR002938">
    <property type="entry name" value="FAD-bd"/>
</dbReference>
<dbReference type="KEGG" id="ail:FLP10_05190"/>
<dbReference type="Gene3D" id="3.40.30.120">
    <property type="match status" value="1"/>
</dbReference>
<reference evidence="5 6" key="1">
    <citation type="submission" date="2019-09" db="EMBL/GenBank/DDBJ databases">
        <title>Genome sequencing of strain KACC 19306.</title>
        <authorList>
            <person name="Heo J."/>
            <person name="Kim S.-J."/>
            <person name="Kim J.-S."/>
            <person name="Hong S.-B."/>
            <person name="Kwon S.-W."/>
        </authorList>
    </citation>
    <scope>NUCLEOTIDE SEQUENCE [LARGE SCALE GENOMIC DNA]</scope>
    <source>
        <strain evidence="5 6">KACC 19306</strain>
    </source>
</reference>
<dbReference type="NCBIfam" id="NF004780">
    <property type="entry name" value="PRK06126.1"/>
    <property type="match status" value="1"/>
</dbReference>
<dbReference type="Gene3D" id="3.30.9.10">
    <property type="entry name" value="D-Amino Acid Oxidase, subunit A, domain 2"/>
    <property type="match status" value="1"/>
</dbReference>
<accession>A0A5C1YEK8</accession>
<protein>
    <recommendedName>
        <fullName evidence="4">FAD-binding domain-containing protein</fullName>
    </recommendedName>
</protein>
<dbReference type="AlphaFoldDB" id="A0A5C1YEK8"/>
<gene>
    <name evidence="5" type="ORF">FLP10_05190</name>
</gene>
<keyword evidence="6" id="KW-1185">Reference proteome</keyword>
<comment type="cofactor">
    <cofactor evidence="1">
        <name>FAD</name>
        <dbReference type="ChEBI" id="CHEBI:57692"/>
    </cofactor>
</comment>
<dbReference type="PRINTS" id="PR00420">
    <property type="entry name" value="RNGMNOXGNASE"/>
</dbReference>
<dbReference type="SUPFAM" id="SSF51905">
    <property type="entry name" value="FAD/NAD(P)-binding domain"/>
    <property type="match status" value="1"/>
</dbReference>
<sequence>MAYAPAGPHRGDDRDPSAIVVGGGPVGLATVLELHRHGIRVALVEPRTDVEHSRPRAKTTSARTMEYFRRWGIADRVRAAAALPVDWSHRVTFCTTVTGREIASIDRVLGLDLTGSDLAAEPAQQVTQPVIEEVLRARVAELDGIDARFGWRAVEVSQDASGATVAIESAAGEREVLAADWVIGADGARSVVRAAMGARLEGAAGGRPNVNITFRSRGLAERIPHAPSIHYWVLNPGAPGVVGPLDLDGTWWAISTGTESIADDAEAIGLVQGLVGASDLDLEIVATDPWQARLLLADRYRAGRLFVVGDAAHQNPPWGGHGFNTGVGDAVNLGWKLAAVIAGWAPETLLDSYESERRPIAAQTIEVAAANMRALPIELGDPAFLADGREGEAARERAAAAILATKDAEFHADALILGYGYTDAATDQCPSLGEYRPIAAAGNRLPHRWLPDGSSAYDRLGDGLTAIGPDGDTTVLAVAAAARGIPFSVIDGPTPTLVVRPDQHLAWVGDGVADPRAADAVLDAALAGFAGPAESAG</sequence>
<keyword evidence="3" id="KW-0274">FAD</keyword>
<dbReference type="InterPro" id="IPR050641">
    <property type="entry name" value="RIFMO-like"/>
</dbReference>
<dbReference type="GO" id="GO:0071949">
    <property type="term" value="F:FAD binding"/>
    <property type="evidence" value="ECO:0007669"/>
    <property type="project" value="InterPro"/>
</dbReference>
<name>A0A5C1YEK8_9MICO</name>
<evidence type="ECO:0000313" key="6">
    <source>
        <dbReference type="Proteomes" id="UP000324678"/>
    </source>
</evidence>
<dbReference type="EMBL" id="CP043505">
    <property type="protein sequence ID" value="QEO13885.1"/>
    <property type="molecule type" value="Genomic_DNA"/>
</dbReference>
<dbReference type="PANTHER" id="PTHR43004">
    <property type="entry name" value="TRK SYSTEM POTASSIUM UPTAKE PROTEIN"/>
    <property type="match status" value="1"/>
</dbReference>